<dbReference type="InterPro" id="IPR005144">
    <property type="entry name" value="ATP-cone_dom"/>
</dbReference>
<evidence type="ECO:0000259" key="4">
    <source>
        <dbReference type="PROSITE" id="PS51161"/>
    </source>
</evidence>
<dbReference type="GO" id="GO:0016301">
    <property type="term" value="F:kinase activity"/>
    <property type="evidence" value="ECO:0007669"/>
    <property type="project" value="UniProtKB-KW"/>
</dbReference>
<dbReference type="GO" id="GO:0005524">
    <property type="term" value="F:ATP binding"/>
    <property type="evidence" value="ECO:0007669"/>
    <property type="project" value="UniProtKB-UniRule"/>
</dbReference>
<evidence type="ECO:0000256" key="3">
    <source>
        <dbReference type="PROSITE-ProRule" id="PRU00492"/>
    </source>
</evidence>
<keyword evidence="5" id="KW-0418">Kinase</keyword>
<dbReference type="Proteomes" id="UP000265882">
    <property type="component" value="Unassembled WGS sequence"/>
</dbReference>
<dbReference type="Pfam" id="PF03477">
    <property type="entry name" value="ATP-cone"/>
    <property type="match status" value="2"/>
</dbReference>
<protein>
    <submittedName>
        <fullName evidence="5">2-phosphoglycerate kinase</fullName>
    </submittedName>
</protein>
<keyword evidence="2 3" id="KW-0067">ATP-binding</keyword>
<accession>A0A3A4P354</accession>
<proteinExistence type="predicted"/>
<keyword evidence="1 3" id="KW-0547">Nucleotide-binding</keyword>
<keyword evidence="5" id="KW-0808">Transferase</keyword>
<name>A0A3A4P354_ABYX5</name>
<dbReference type="InterPro" id="IPR027417">
    <property type="entry name" value="P-loop_NTPase"/>
</dbReference>
<dbReference type="PANTHER" id="PTHR33477:SF3">
    <property type="entry name" value="P-LOOP NTPASE DOMAIN-CONTAINING PROTEIN LPA1 HOMOLOG 1"/>
    <property type="match status" value="1"/>
</dbReference>
<sequence>MSAQKNMYPMVVSKSLSFPFSKGILSQALIAIGMKPNEAYKVAEKIEARLLKRKSPRIEKDQLKRVVYNELRREHGPDLAKKYLEWKKITSSLVVKEGSSGVPFSKGILSQSLQAAGIEPNISHSLAVTIEKTLLRRESLEVTRTELRDLTVGTLRRKYGSAYANRYLLWRRLKKPARPLIILIGGTAGTGKSTIGVELAHRLGITRVISTDSVREVMRIMFSTELMPTIHKSSFDAWRAYDWPRGIKDDVVIAAFMEQALRVSAGVYALMDRALNEKISTILDGVHLVPGFIKRDYGGDALVCKLVITTEDEDVHRERFLIRSEQTSTRSADKYLKNFEAIRRIQDFIVLQAHMHGVPVFDNESFDQTVTTIVKYLTDLIKNHDRTYLHMAK</sequence>
<dbReference type="AlphaFoldDB" id="A0A3A4P354"/>
<dbReference type="EMBL" id="QZKU01000020">
    <property type="protein sequence ID" value="RJP25582.1"/>
    <property type="molecule type" value="Genomic_DNA"/>
</dbReference>
<dbReference type="Gene3D" id="3.40.50.300">
    <property type="entry name" value="P-loop containing nucleotide triphosphate hydrolases"/>
    <property type="match status" value="1"/>
</dbReference>
<gene>
    <name evidence="5" type="ORF">C4520_02225</name>
</gene>
<evidence type="ECO:0000256" key="1">
    <source>
        <dbReference type="ARBA" id="ARBA00022741"/>
    </source>
</evidence>
<dbReference type="PROSITE" id="PS51161">
    <property type="entry name" value="ATP_CONE"/>
    <property type="match status" value="1"/>
</dbReference>
<dbReference type="PANTHER" id="PTHR33477">
    <property type="entry name" value="P-LOOP NTPASE DOMAIN-CONTAINING PROTEIN LPA1 HOMOLOG 1"/>
    <property type="match status" value="1"/>
</dbReference>
<evidence type="ECO:0000256" key="2">
    <source>
        <dbReference type="ARBA" id="ARBA00022840"/>
    </source>
</evidence>
<evidence type="ECO:0000313" key="5">
    <source>
        <dbReference type="EMBL" id="RJP25582.1"/>
    </source>
</evidence>
<organism evidence="5 6">
    <name type="scientific">Abyssobacteria bacterium (strain SURF_5)</name>
    <dbReference type="NCBI Taxonomy" id="2093360"/>
    <lineage>
        <taxon>Bacteria</taxon>
        <taxon>Pseudomonadati</taxon>
        <taxon>Candidatus Hydrogenedentota</taxon>
        <taxon>Candidatus Abyssobacteria</taxon>
    </lineage>
</organism>
<evidence type="ECO:0000313" key="6">
    <source>
        <dbReference type="Proteomes" id="UP000265882"/>
    </source>
</evidence>
<reference evidence="5 6" key="1">
    <citation type="journal article" date="2017" name="ISME J.">
        <title>Energy and carbon metabolisms in a deep terrestrial subsurface fluid microbial community.</title>
        <authorList>
            <person name="Momper L."/>
            <person name="Jungbluth S.P."/>
            <person name="Lee M.D."/>
            <person name="Amend J.P."/>
        </authorList>
    </citation>
    <scope>NUCLEOTIDE SEQUENCE [LARGE SCALE GENOMIC DNA]</scope>
    <source>
        <strain evidence="5">SURF_5</strain>
    </source>
</reference>
<comment type="caution">
    <text evidence="5">The sequence shown here is derived from an EMBL/GenBank/DDBJ whole genome shotgun (WGS) entry which is preliminary data.</text>
</comment>
<dbReference type="SUPFAM" id="SSF52540">
    <property type="entry name" value="P-loop containing nucleoside triphosphate hydrolases"/>
    <property type="match status" value="1"/>
</dbReference>
<feature type="domain" description="ATP-cone" evidence="4">
    <location>
        <begin position="92"/>
        <end position="178"/>
    </location>
</feature>
<dbReference type="Pfam" id="PF13238">
    <property type="entry name" value="AAA_18"/>
    <property type="match status" value="1"/>
</dbReference>